<dbReference type="EMBL" id="QBKP01000002">
    <property type="protein sequence ID" value="PTX52551.1"/>
    <property type="molecule type" value="Genomic_DNA"/>
</dbReference>
<evidence type="ECO:0000313" key="2">
    <source>
        <dbReference type="Proteomes" id="UP000244224"/>
    </source>
</evidence>
<comment type="caution">
    <text evidence="1">The sequence shown here is derived from an EMBL/GenBank/DDBJ whole genome shotgun (WGS) entry which is preliminary data.</text>
</comment>
<reference evidence="1 2" key="1">
    <citation type="submission" date="2018-04" db="EMBL/GenBank/DDBJ databases">
        <title>Genomic Encyclopedia of Archaeal and Bacterial Type Strains, Phase II (KMG-II): from individual species to whole genera.</title>
        <authorList>
            <person name="Goeker M."/>
        </authorList>
    </citation>
    <scope>NUCLEOTIDE SEQUENCE [LARGE SCALE GENOMIC DNA]</scope>
    <source>
        <strain evidence="1 2">DSM 21823</strain>
    </source>
</reference>
<gene>
    <name evidence="1" type="ORF">C8N34_102331</name>
</gene>
<protein>
    <submittedName>
        <fullName evidence="1">Uncharacterized protein</fullName>
    </submittedName>
</protein>
<dbReference type="Proteomes" id="UP000244224">
    <property type="component" value="Unassembled WGS sequence"/>
</dbReference>
<proteinExistence type="predicted"/>
<dbReference type="RefSeq" id="WP_108127968.1">
    <property type="nucleotide sequence ID" value="NZ_QBKP01000002.1"/>
</dbReference>
<name>A0A2T6B8Z1_9RHOB</name>
<organism evidence="1 2">
    <name type="scientific">Gemmobacter caeni</name>
    <dbReference type="NCBI Taxonomy" id="589035"/>
    <lineage>
        <taxon>Bacteria</taxon>
        <taxon>Pseudomonadati</taxon>
        <taxon>Pseudomonadota</taxon>
        <taxon>Alphaproteobacteria</taxon>
        <taxon>Rhodobacterales</taxon>
        <taxon>Paracoccaceae</taxon>
        <taxon>Gemmobacter</taxon>
    </lineage>
</organism>
<keyword evidence="2" id="KW-1185">Reference proteome</keyword>
<dbReference type="AlphaFoldDB" id="A0A2T6B8Z1"/>
<accession>A0A2T6B8Z1</accession>
<evidence type="ECO:0000313" key="1">
    <source>
        <dbReference type="EMBL" id="PTX52551.1"/>
    </source>
</evidence>
<sequence length="178" mass="18299">MYNLIVAMMSIALIALTGYTALFLGGGQFSRGAAGNTARAHAVTLVNNAQQVAGAQRVYGIQNAGAYAVSYEVLLEGGHLSAIPQLPVGAVTGGWSMSPDGRVGMIPLNIERPGQTGSPADRICEQMPVLGGTPFVAANGPLPTHDDISGSEAWFGCVTNPGATSVETATAVWFVHTN</sequence>